<feature type="domain" description="HTH myb-type" evidence="3">
    <location>
        <begin position="438"/>
        <end position="489"/>
    </location>
</feature>
<dbReference type="InterPro" id="IPR001005">
    <property type="entry name" value="SANT/Myb"/>
</dbReference>
<feature type="compositionally biased region" description="Basic and acidic residues" evidence="1">
    <location>
        <begin position="1"/>
        <end position="32"/>
    </location>
</feature>
<keyword evidence="4" id="KW-0238">DNA-binding</keyword>
<dbReference type="GO" id="GO:0005634">
    <property type="term" value="C:nucleus"/>
    <property type="evidence" value="ECO:0007669"/>
    <property type="project" value="TreeGrafter"/>
</dbReference>
<dbReference type="PROSITE" id="PS51294">
    <property type="entry name" value="HTH_MYB"/>
    <property type="match status" value="2"/>
</dbReference>
<dbReference type="GeneID" id="8250400"/>
<dbReference type="GO" id="GO:0000978">
    <property type="term" value="F:RNA polymerase II cis-regulatory region sequence-specific DNA binding"/>
    <property type="evidence" value="ECO:0007669"/>
    <property type="project" value="TreeGrafter"/>
</dbReference>
<dbReference type="PANTHER" id="PTHR45614">
    <property type="entry name" value="MYB PROTEIN-RELATED"/>
    <property type="match status" value="1"/>
</dbReference>
<name>C1FD72_MICCC</name>
<dbReference type="PROSITE" id="PS50090">
    <property type="entry name" value="MYB_LIKE"/>
    <property type="match status" value="2"/>
</dbReference>
<dbReference type="KEGG" id="mis:MICPUN_113455"/>
<dbReference type="Pfam" id="PF00249">
    <property type="entry name" value="Myb_DNA-binding"/>
    <property type="match status" value="2"/>
</dbReference>
<evidence type="ECO:0000313" key="4">
    <source>
        <dbReference type="EMBL" id="ACO68342.1"/>
    </source>
</evidence>
<evidence type="ECO:0000256" key="1">
    <source>
        <dbReference type="SAM" id="MobiDB-lite"/>
    </source>
</evidence>
<proteinExistence type="predicted"/>
<feature type="compositionally biased region" description="Polar residues" evidence="1">
    <location>
        <begin position="33"/>
        <end position="48"/>
    </location>
</feature>
<reference evidence="4 5" key="1">
    <citation type="journal article" date="2009" name="Science">
        <title>Green evolution and dynamic adaptations revealed by genomes of the marine picoeukaryotes Micromonas.</title>
        <authorList>
            <person name="Worden A.Z."/>
            <person name="Lee J.H."/>
            <person name="Mock T."/>
            <person name="Rouze P."/>
            <person name="Simmons M.P."/>
            <person name="Aerts A.L."/>
            <person name="Allen A.E."/>
            <person name="Cuvelier M.L."/>
            <person name="Derelle E."/>
            <person name="Everett M.V."/>
            <person name="Foulon E."/>
            <person name="Grimwood J."/>
            <person name="Gundlach H."/>
            <person name="Henrissat B."/>
            <person name="Napoli C."/>
            <person name="McDonald S.M."/>
            <person name="Parker M.S."/>
            <person name="Rombauts S."/>
            <person name="Salamov A."/>
            <person name="Von Dassow P."/>
            <person name="Badger J.H."/>
            <person name="Coutinho P.M."/>
            <person name="Demir E."/>
            <person name="Dubchak I."/>
            <person name="Gentemann C."/>
            <person name="Eikrem W."/>
            <person name="Gready J.E."/>
            <person name="John U."/>
            <person name="Lanier W."/>
            <person name="Lindquist E.A."/>
            <person name="Lucas S."/>
            <person name="Mayer K.F."/>
            <person name="Moreau H."/>
            <person name="Not F."/>
            <person name="Otillar R."/>
            <person name="Panaud O."/>
            <person name="Pangilinan J."/>
            <person name="Paulsen I."/>
            <person name="Piegu B."/>
            <person name="Poliakov A."/>
            <person name="Robbens S."/>
            <person name="Schmutz J."/>
            <person name="Toulza E."/>
            <person name="Wyss T."/>
            <person name="Zelensky A."/>
            <person name="Zhou K."/>
            <person name="Armbrust E.V."/>
            <person name="Bhattacharya D."/>
            <person name="Goodenough U.W."/>
            <person name="Van de Peer Y."/>
            <person name="Grigoriev I.V."/>
        </authorList>
    </citation>
    <scope>NUCLEOTIDE SEQUENCE [LARGE SCALE GENOMIC DNA]</scope>
    <source>
        <strain evidence="5">RCC299 / NOUM17</strain>
    </source>
</reference>
<evidence type="ECO:0000259" key="3">
    <source>
        <dbReference type="PROSITE" id="PS51294"/>
    </source>
</evidence>
<evidence type="ECO:0000259" key="2">
    <source>
        <dbReference type="PROSITE" id="PS50090"/>
    </source>
</evidence>
<protein>
    <submittedName>
        <fullName evidence="4">Myb DNA-binding family protein</fullName>
    </submittedName>
</protein>
<dbReference type="eggNOG" id="KOG0048">
    <property type="taxonomic scope" value="Eukaryota"/>
</dbReference>
<accession>C1FD72</accession>
<organism evidence="4 5">
    <name type="scientific">Micromonas commoda (strain RCC299 / NOUM17 / CCMP2709)</name>
    <name type="common">Picoplanktonic green alga</name>
    <dbReference type="NCBI Taxonomy" id="296587"/>
    <lineage>
        <taxon>Eukaryota</taxon>
        <taxon>Viridiplantae</taxon>
        <taxon>Chlorophyta</taxon>
        <taxon>Mamiellophyceae</taxon>
        <taxon>Mamiellales</taxon>
        <taxon>Mamiellaceae</taxon>
        <taxon>Micromonas</taxon>
    </lineage>
</organism>
<dbReference type="Gene3D" id="1.10.10.60">
    <property type="entry name" value="Homeodomain-like"/>
    <property type="match status" value="2"/>
</dbReference>
<dbReference type="EMBL" id="CP001574">
    <property type="protein sequence ID" value="ACO68342.1"/>
    <property type="molecule type" value="Genomic_DNA"/>
</dbReference>
<dbReference type="SMART" id="SM00717">
    <property type="entry name" value="SANT"/>
    <property type="match status" value="2"/>
</dbReference>
<dbReference type="GO" id="GO:0000981">
    <property type="term" value="F:DNA-binding transcription factor activity, RNA polymerase II-specific"/>
    <property type="evidence" value="ECO:0007669"/>
    <property type="project" value="TreeGrafter"/>
</dbReference>
<feature type="compositionally biased region" description="Basic and acidic residues" evidence="1">
    <location>
        <begin position="182"/>
        <end position="191"/>
    </location>
</feature>
<dbReference type="InterPro" id="IPR017930">
    <property type="entry name" value="Myb_dom"/>
</dbReference>
<dbReference type="Proteomes" id="UP000002009">
    <property type="component" value="Chromosome 1"/>
</dbReference>
<dbReference type="AlphaFoldDB" id="C1FD72"/>
<dbReference type="PANTHER" id="PTHR45614:SF25">
    <property type="entry name" value="MYB PROTEIN"/>
    <property type="match status" value="1"/>
</dbReference>
<evidence type="ECO:0000313" key="5">
    <source>
        <dbReference type="Proteomes" id="UP000002009"/>
    </source>
</evidence>
<dbReference type="SUPFAM" id="SSF46689">
    <property type="entry name" value="Homeodomain-like"/>
    <property type="match status" value="1"/>
</dbReference>
<sequence length="651" mass="69298">MRTKESKEPGKVGSKEWKKSKERGISKPEHLIQTKQATGKTEGIQSRGGTVKRVASGGQAPSLGESLKEELGINPPHIPTVSGGVTHLSDDYLQGLSIDSGGTPNFFHDKSLNDDAHTISLGAPANRGWGGSLGGMLVATRSTGSGRSGGSSGGKSPGYFNNNELSELFSIVRGKSSFGEADDTKRQHTAETLKPSTSKVAPMAAMSLSQFEQLASLPEHLRALPPIRTKSMDVQNMSELGGGVNIPGSSGRLFSGLTPHGYMGSGLTPTAVTPGSITGFPGVDHFGMSLTEGHQGGLTPGMPGWASAAQQTAETTQGGLVIAAGAENNKKRKFATGNGEIRTSKAVKSAAIRNHGSKGEAKKVKGRLKDEQLEDDADDIPLSGLVKISGVGGAAITAAAAAAKLGIPLPGAGDKVSFEEDAYDVDDEGDKLGSTKSRSRSWLPSEDELVRALVAQHGPRKWTLIASRLKTKTQKQVYARWRDYLQPGLTTKPWSKEEQAKLVELQGHVGNQWAVLARLMPGRSPNAIKNRFHATKRKMERHNKREGSNLGSAEVKHAGKKPKTVAKVKLSSHDGRKLGEEEEEYSKEEQMAVEGLLLADTPTSLLAMTEKESISRQFDSANASIEDRMREEADKAAKVAEMVVKGQIKRS</sequence>
<feature type="domain" description="Myb-like" evidence="2">
    <location>
        <begin position="434"/>
        <end position="485"/>
    </location>
</feature>
<dbReference type="InParanoid" id="C1FD72"/>
<feature type="region of interest" description="Disordered" evidence="1">
    <location>
        <begin position="1"/>
        <end position="60"/>
    </location>
</feature>
<feature type="region of interest" description="Disordered" evidence="1">
    <location>
        <begin position="178"/>
        <end position="198"/>
    </location>
</feature>
<dbReference type="CDD" id="cd00167">
    <property type="entry name" value="SANT"/>
    <property type="match status" value="2"/>
</dbReference>
<dbReference type="RefSeq" id="XP_002507084.1">
    <property type="nucleotide sequence ID" value="XM_002507038.1"/>
</dbReference>
<keyword evidence="5" id="KW-1185">Reference proteome</keyword>
<feature type="domain" description="HTH myb-type" evidence="3">
    <location>
        <begin position="493"/>
        <end position="540"/>
    </location>
</feature>
<feature type="region of interest" description="Disordered" evidence="1">
    <location>
        <begin position="536"/>
        <end position="586"/>
    </location>
</feature>
<dbReference type="InterPro" id="IPR009057">
    <property type="entry name" value="Homeodomain-like_sf"/>
</dbReference>
<dbReference type="InterPro" id="IPR050560">
    <property type="entry name" value="MYB_TF"/>
</dbReference>
<dbReference type="OrthoDB" id="498620at2759"/>
<gene>
    <name evidence="4" type="primary">MYB119</name>
    <name evidence="4" type="ORF">MICPUN_113455</name>
</gene>
<feature type="domain" description="Myb-like" evidence="2">
    <location>
        <begin position="486"/>
        <end position="536"/>
    </location>
</feature>